<dbReference type="eggNOG" id="COG2854">
    <property type="taxonomic scope" value="Bacteria"/>
</dbReference>
<proteinExistence type="predicted"/>
<dbReference type="Proteomes" id="UP000009881">
    <property type="component" value="Unassembled WGS sequence"/>
</dbReference>
<name>K9H3L1_9PROT</name>
<dbReference type="OrthoDB" id="7358716at2"/>
<dbReference type="Pfam" id="PF05494">
    <property type="entry name" value="MlaC"/>
    <property type="match status" value="1"/>
</dbReference>
<evidence type="ECO:0000256" key="1">
    <source>
        <dbReference type="SAM" id="SignalP"/>
    </source>
</evidence>
<comment type="caution">
    <text evidence="2">The sequence shown here is derived from an EMBL/GenBank/DDBJ whole genome shotgun (WGS) entry which is preliminary data.</text>
</comment>
<dbReference type="RefSeq" id="WP_009540100.1">
    <property type="nucleotide sequence ID" value="NZ_ANHY01000006.1"/>
</dbReference>
<dbReference type="AlphaFoldDB" id="K9H3L1"/>
<gene>
    <name evidence="2" type="ORF">C882_3992</name>
</gene>
<dbReference type="EMBL" id="ANHY01000006">
    <property type="protein sequence ID" value="EKV31619.1"/>
    <property type="molecule type" value="Genomic_DNA"/>
</dbReference>
<dbReference type="InterPro" id="IPR042245">
    <property type="entry name" value="Tgt2/MlaC_sf"/>
</dbReference>
<feature type="chain" id="PRO_5003929690" evidence="1">
    <location>
        <begin position="35"/>
        <end position="215"/>
    </location>
</feature>
<keyword evidence="1" id="KW-0732">Signal</keyword>
<reference evidence="2 3" key="1">
    <citation type="journal article" date="2013" name="Genome Announc.">
        <title>Draft Genome Sequence of an Alphaproteobacterium, Caenispirillum salinarum AK4(T), Isolated from a Solar Saltern.</title>
        <authorList>
            <person name="Khatri I."/>
            <person name="Singh A."/>
            <person name="Korpole S."/>
            <person name="Pinnaka A.K."/>
            <person name="Subramanian S."/>
        </authorList>
    </citation>
    <scope>NUCLEOTIDE SEQUENCE [LARGE SCALE GENOMIC DNA]</scope>
    <source>
        <strain evidence="2 3">AK4</strain>
    </source>
</reference>
<dbReference type="STRING" id="1238182.C882_3992"/>
<dbReference type="PANTHER" id="PTHR36573:SF1">
    <property type="entry name" value="INTERMEMBRANE PHOSPHOLIPID TRANSPORT SYSTEM BINDING PROTEIN MLAC"/>
    <property type="match status" value="1"/>
</dbReference>
<dbReference type="InterPro" id="IPR017842">
    <property type="entry name" value="Hopanoid_biosyn-assoc_HpnM"/>
</dbReference>
<dbReference type="InterPro" id="IPR008869">
    <property type="entry name" value="MlaC/ttg2D"/>
</dbReference>
<dbReference type="NCBIfam" id="TIGR03481">
    <property type="entry name" value="HpnM"/>
    <property type="match status" value="1"/>
</dbReference>
<evidence type="ECO:0000313" key="3">
    <source>
        <dbReference type="Proteomes" id="UP000009881"/>
    </source>
</evidence>
<sequence length="215" mass="23375">MPARPVPPLMSAAVLGLGLALAAPATLAPAPAAAQEQQEAATGPSAVVQDFQSTLLQAMKTDGFQARYDMLEQPVKDAFWLDVMIRTAVGRDWREASDAQQQALIDVFGDMTTAQYAARFHEYNGQEFRVLGTDEGPRGTTIVRTEITRKVKEPVQISYVLAERQGRWGVVDILAGKGVSELATKRSEYASILARQGVDGLIESLRIKSRELTDG</sequence>
<accession>K9H3L1</accession>
<evidence type="ECO:0000313" key="2">
    <source>
        <dbReference type="EMBL" id="EKV31619.1"/>
    </source>
</evidence>
<dbReference type="Gene3D" id="3.10.450.710">
    <property type="entry name" value="Tgt2/MlaC"/>
    <property type="match status" value="1"/>
</dbReference>
<keyword evidence="3" id="KW-1185">Reference proteome</keyword>
<organism evidence="2 3">
    <name type="scientific">Caenispirillum salinarum AK4</name>
    <dbReference type="NCBI Taxonomy" id="1238182"/>
    <lineage>
        <taxon>Bacteria</taxon>
        <taxon>Pseudomonadati</taxon>
        <taxon>Pseudomonadota</taxon>
        <taxon>Alphaproteobacteria</taxon>
        <taxon>Rhodospirillales</taxon>
        <taxon>Novispirillaceae</taxon>
        <taxon>Caenispirillum</taxon>
    </lineage>
</organism>
<dbReference type="PANTHER" id="PTHR36573">
    <property type="entry name" value="INTERMEMBRANE PHOSPHOLIPID TRANSPORT SYSTEM BINDING PROTEIN MLAC"/>
    <property type="match status" value="1"/>
</dbReference>
<feature type="signal peptide" evidence="1">
    <location>
        <begin position="1"/>
        <end position="34"/>
    </location>
</feature>
<protein>
    <submittedName>
        <fullName evidence="2">Putative toluene tolerance protein</fullName>
    </submittedName>
</protein>